<organism evidence="2 3">
    <name type="scientific">Halocaridina rubra</name>
    <name type="common">Hawaiian red shrimp</name>
    <dbReference type="NCBI Taxonomy" id="373956"/>
    <lineage>
        <taxon>Eukaryota</taxon>
        <taxon>Metazoa</taxon>
        <taxon>Ecdysozoa</taxon>
        <taxon>Arthropoda</taxon>
        <taxon>Crustacea</taxon>
        <taxon>Multicrustacea</taxon>
        <taxon>Malacostraca</taxon>
        <taxon>Eumalacostraca</taxon>
        <taxon>Eucarida</taxon>
        <taxon>Decapoda</taxon>
        <taxon>Pleocyemata</taxon>
        <taxon>Caridea</taxon>
        <taxon>Atyoidea</taxon>
        <taxon>Atyidae</taxon>
        <taxon>Halocaridina</taxon>
    </lineage>
</organism>
<feature type="region of interest" description="Disordered" evidence="1">
    <location>
        <begin position="1"/>
        <end position="24"/>
    </location>
</feature>
<gene>
    <name evidence="2" type="ORF">SK128_010976</name>
</gene>
<dbReference type="EMBL" id="JAXCGZ010016588">
    <property type="protein sequence ID" value="KAK7069394.1"/>
    <property type="molecule type" value="Genomic_DNA"/>
</dbReference>
<evidence type="ECO:0000313" key="2">
    <source>
        <dbReference type="EMBL" id="KAK7069394.1"/>
    </source>
</evidence>
<dbReference type="Proteomes" id="UP001381693">
    <property type="component" value="Unassembled WGS sequence"/>
</dbReference>
<evidence type="ECO:0000256" key="1">
    <source>
        <dbReference type="SAM" id="MobiDB-lite"/>
    </source>
</evidence>
<evidence type="ECO:0000313" key="3">
    <source>
        <dbReference type="Proteomes" id="UP001381693"/>
    </source>
</evidence>
<feature type="compositionally biased region" description="Low complexity" evidence="1">
    <location>
        <begin position="12"/>
        <end position="23"/>
    </location>
</feature>
<reference evidence="2 3" key="1">
    <citation type="submission" date="2023-11" db="EMBL/GenBank/DDBJ databases">
        <title>Halocaridina rubra genome assembly.</title>
        <authorList>
            <person name="Smith C."/>
        </authorList>
    </citation>
    <scope>NUCLEOTIDE SEQUENCE [LARGE SCALE GENOMIC DNA]</scope>
    <source>
        <strain evidence="2">EP-1</strain>
        <tissue evidence="2">Whole</tissue>
    </source>
</reference>
<comment type="caution">
    <text evidence="2">The sequence shown here is derived from an EMBL/GenBank/DDBJ whole genome shotgun (WGS) entry which is preliminary data.</text>
</comment>
<keyword evidence="3" id="KW-1185">Reference proteome</keyword>
<dbReference type="AlphaFoldDB" id="A0AAN8WZM7"/>
<name>A0AAN8WZM7_HALRR</name>
<protein>
    <submittedName>
        <fullName evidence="2">Uncharacterized protein</fullName>
    </submittedName>
</protein>
<proteinExistence type="predicted"/>
<feature type="non-terminal residue" evidence="2">
    <location>
        <position position="95"/>
    </location>
</feature>
<accession>A0AAN8WZM7</accession>
<feature type="region of interest" description="Disordered" evidence="1">
    <location>
        <begin position="50"/>
        <end position="77"/>
    </location>
</feature>
<sequence>MNIIRRSRERNTSLSSSASSSSSTFYVHLVEEVPRDVFPVRVEFLDQFVLEEEEEEEDDEGDDEEDEEDLDLLLEDDTLSELSSTYSHRLDGYGS</sequence>